<evidence type="ECO:0000256" key="13">
    <source>
        <dbReference type="ARBA" id="ARBA00023211"/>
    </source>
</evidence>
<dbReference type="InterPro" id="IPR003701">
    <property type="entry name" value="Mre11"/>
</dbReference>
<name>A0AB34J9S9_PRYPA</name>
<keyword evidence="7" id="KW-0479">Metal-binding</keyword>
<evidence type="ECO:0000256" key="9">
    <source>
        <dbReference type="ARBA" id="ARBA00022763"/>
    </source>
</evidence>
<keyword evidence="9 16" id="KW-0227">DNA damage</keyword>
<keyword evidence="15 16" id="KW-0469">Meiosis</keyword>
<evidence type="ECO:0000256" key="4">
    <source>
        <dbReference type="ARBA" id="ARBA00009028"/>
    </source>
</evidence>
<dbReference type="InterPro" id="IPR029052">
    <property type="entry name" value="Metallo-depent_PP-like"/>
</dbReference>
<dbReference type="GO" id="GO:0030870">
    <property type="term" value="C:Mre11 complex"/>
    <property type="evidence" value="ECO:0007669"/>
    <property type="project" value="UniProtKB-UniRule"/>
</dbReference>
<keyword evidence="13 16" id="KW-0464">Manganese</keyword>
<evidence type="ECO:0000256" key="14">
    <source>
        <dbReference type="ARBA" id="ARBA00023242"/>
    </source>
</evidence>
<dbReference type="GO" id="GO:0000724">
    <property type="term" value="P:double-strand break repair via homologous recombination"/>
    <property type="evidence" value="ECO:0007669"/>
    <property type="project" value="TreeGrafter"/>
</dbReference>
<keyword evidence="8 16" id="KW-0255">Endonuclease</keyword>
<feature type="compositionally biased region" description="Basic and acidic residues" evidence="17">
    <location>
        <begin position="510"/>
        <end position="529"/>
    </location>
</feature>
<dbReference type="PIRSF" id="PIRSF000882">
    <property type="entry name" value="DSB_repair_MRE11"/>
    <property type="match status" value="1"/>
</dbReference>
<dbReference type="GO" id="GO:0035861">
    <property type="term" value="C:site of double-strand break"/>
    <property type="evidence" value="ECO:0007669"/>
    <property type="project" value="TreeGrafter"/>
</dbReference>
<dbReference type="InterPro" id="IPR041796">
    <property type="entry name" value="Mre11_N"/>
</dbReference>
<evidence type="ECO:0000256" key="8">
    <source>
        <dbReference type="ARBA" id="ARBA00022759"/>
    </source>
</evidence>
<feature type="compositionally biased region" description="Polar residues" evidence="17">
    <location>
        <begin position="654"/>
        <end position="666"/>
    </location>
</feature>
<dbReference type="SUPFAM" id="SSF56300">
    <property type="entry name" value="Metallo-dependent phosphatases"/>
    <property type="match status" value="1"/>
</dbReference>
<evidence type="ECO:0000256" key="16">
    <source>
        <dbReference type="PIRNR" id="PIRNR000882"/>
    </source>
</evidence>
<dbReference type="GO" id="GO:0006303">
    <property type="term" value="P:double-strand break repair via nonhomologous end joining"/>
    <property type="evidence" value="ECO:0007669"/>
    <property type="project" value="TreeGrafter"/>
</dbReference>
<dbReference type="Gene3D" id="3.30.110.110">
    <property type="entry name" value="Mre11, capping domain"/>
    <property type="match status" value="1"/>
</dbReference>
<evidence type="ECO:0000256" key="5">
    <source>
        <dbReference type="ARBA" id="ARBA00022454"/>
    </source>
</evidence>
<comment type="caution">
    <text evidence="19">The sequence shown here is derived from an EMBL/GenBank/DDBJ whole genome shotgun (WGS) entry which is preliminary data.</text>
</comment>
<dbReference type="GO" id="GO:0097552">
    <property type="term" value="P:mitochondrial double-strand break repair via homologous recombination"/>
    <property type="evidence" value="ECO:0007669"/>
    <property type="project" value="TreeGrafter"/>
</dbReference>
<keyword evidence="10 16" id="KW-0378">Hydrolase</keyword>
<evidence type="ECO:0000256" key="7">
    <source>
        <dbReference type="ARBA" id="ARBA00022723"/>
    </source>
</evidence>
<dbReference type="GO" id="GO:0008296">
    <property type="term" value="F:3'-5'-DNA exonuclease activity"/>
    <property type="evidence" value="ECO:0007669"/>
    <property type="project" value="InterPro"/>
</dbReference>
<organism evidence="19 20">
    <name type="scientific">Prymnesium parvum</name>
    <name type="common">Toxic golden alga</name>
    <dbReference type="NCBI Taxonomy" id="97485"/>
    <lineage>
        <taxon>Eukaryota</taxon>
        <taxon>Haptista</taxon>
        <taxon>Haptophyta</taxon>
        <taxon>Prymnesiophyceae</taxon>
        <taxon>Prymnesiales</taxon>
        <taxon>Prymnesiaceae</taxon>
        <taxon>Prymnesium</taxon>
    </lineage>
</organism>
<evidence type="ECO:0000313" key="19">
    <source>
        <dbReference type="EMBL" id="KAL1515391.1"/>
    </source>
</evidence>
<gene>
    <name evidence="19" type="ORF">AB1Y20_002019</name>
</gene>
<comment type="subcellular location">
    <subcellularLocation>
        <location evidence="3">Chromosome</location>
    </subcellularLocation>
    <subcellularLocation>
        <location evidence="2 16">Nucleus</location>
    </subcellularLocation>
</comment>
<evidence type="ECO:0000256" key="15">
    <source>
        <dbReference type="ARBA" id="ARBA00023254"/>
    </source>
</evidence>
<reference evidence="19 20" key="1">
    <citation type="journal article" date="2024" name="Science">
        <title>Giant polyketide synthase enzymes in the biosynthesis of giant marine polyether toxins.</title>
        <authorList>
            <person name="Fallon T.R."/>
            <person name="Shende V.V."/>
            <person name="Wierzbicki I.H."/>
            <person name="Pendleton A.L."/>
            <person name="Watervoot N.F."/>
            <person name="Auber R.P."/>
            <person name="Gonzalez D.J."/>
            <person name="Wisecaver J.H."/>
            <person name="Moore B.S."/>
        </authorList>
    </citation>
    <scope>NUCLEOTIDE SEQUENCE [LARGE SCALE GENOMIC DNA]</scope>
    <source>
        <strain evidence="19 20">12B1</strain>
    </source>
</reference>
<keyword evidence="12 16" id="KW-0234">DNA repair</keyword>
<evidence type="ECO:0000256" key="11">
    <source>
        <dbReference type="ARBA" id="ARBA00022839"/>
    </source>
</evidence>
<evidence type="ECO:0000259" key="18">
    <source>
        <dbReference type="SMART" id="SM01347"/>
    </source>
</evidence>
<evidence type="ECO:0000256" key="17">
    <source>
        <dbReference type="SAM" id="MobiDB-lite"/>
    </source>
</evidence>
<proteinExistence type="inferred from homology"/>
<keyword evidence="11 16" id="KW-0269">Exonuclease</keyword>
<feature type="region of interest" description="Disordered" evidence="17">
    <location>
        <begin position="507"/>
        <end position="675"/>
    </location>
</feature>
<feature type="compositionally biased region" description="Basic and acidic residues" evidence="17">
    <location>
        <begin position="415"/>
        <end position="424"/>
    </location>
</feature>
<keyword evidence="5" id="KW-0158">Chromosome</keyword>
<dbReference type="GO" id="GO:0030145">
    <property type="term" value="F:manganese ion binding"/>
    <property type="evidence" value="ECO:0007669"/>
    <property type="project" value="UniProtKB-UniRule"/>
</dbReference>
<dbReference type="GO" id="GO:0000014">
    <property type="term" value="F:single-stranded DNA endodeoxyribonuclease activity"/>
    <property type="evidence" value="ECO:0007669"/>
    <property type="project" value="TreeGrafter"/>
</dbReference>
<sequence length="675" mass="73861">MSSDPLSILVVSDLHLGFNERDPVRGNDTFDTLDEVFTIASEHKVDLVLIAGNLFHDNKPSRRALQHAVETLRHHCLGDRNVQIEIVSDQKMNFHGRYGSVNYEDPNYNVQLPVFAIHGDRDDPSGDGGLSALDLLSSANLINYFGKNANSKDISLVPILISKGQTKLALYGLGHVRDEELAAALDQGTVKVGTPREAAGEWFNLLAIHQKRSKATGGGSASGKSINEMALPRKPVAMDLVVWGHEHECQTEGGMEGIQSNRNVTFDVIQPGSTVATELSEAEAKPKHVCILQLYGEKWKMSSIRLQTVRPFSFGEVVLEEHKGSTEHDLHSDEGLMDFLEEQVKEMLCQIAAQNPATPLTVQAENLRKYPLLKLRVDYTGYSTCNAQRFGQRFVNQVANPSDLLQFTRKLRKSGDEKVDDKANKGTSSTSHEPDSVGEVTSQIQSLVGEFLEQKQMRLLPEEVLHKVVFEDFVKKDSKNAIADTINRWLQVQQKELVKVTVDGVGTTSKEQEQRIESLMRDRAAKGTSREAPPSTTAAASGVREDDGGEEMDMDFQPAATLPRSAPAKASATKRGKAARATADEGWSDQAAIQLDDSDSDFGESPQARGKKPAAGSKRAATSKGRAPTQRAPAKKARTGSAAIEDDDEDESSRPTQQAPAGSTKSAFARTRRIK</sequence>
<evidence type="ECO:0000313" key="20">
    <source>
        <dbReference type="Proteomes" id="UP001515480"/>
    </source>
</evidence>
<comment type="function">
    <text evidence="16">Core component of the MRN complex, which plays a central role in double-strand break (DSB) repair, DNA recombination, maintenance of telomere integrity and meiosis. The MRN complex is involved in the repair of DNA double-strand breaks (DSBs) via homologous recombination (HR), an error-free mechanism which primarily occurs during S and G2 phases. The complex (1) mediates the end resection of damaged DNA, which generates proper single-stranded DNA, a key initial steps in HR, and is (2) required for the recruitment of other repair factors and efficient activation of ATM and ATR upon DNA damage. Within the MRN complex, MRE11 possesses both single-strand endonuclease activity and double-strand-specific 3'-5' exonuclease activity. MRE11 first endonucleolytically cleaves the 5' strand at DNA DSB ends to prevent non-homologous end joining (NHEJ) and licence HR. It then generates a single-stranded DNA gap via 3' to 5' exonucleolytic degradation, which is required for single-strand invasion and recombination.</text>
</comment>
<dbReference type="InterPro" id="IPR038487">
    <property type="entry name" value="Mre11_capping_dom"/>
</dbReference>
<keyword evidence="20" id="KW-1185">Reference proteome</keyword>
<dbReference type="Proteomes" id="UP001515480">
    <property type="component" value="Unassembled WGS sequence"/>
</dbReference>
<comment type="cofactor">
    <cofactor evidence="1 16">
        <name>Mn(2+)</name>
        <dbReference type="ChEBI" id="CHEBI:29035"/>
    </cofactor>
</comment>
<dbReference type="InterPro" id="IPR004843">
    <property type="entry name" value="Calcineurin-like_PHP"/>
</dbReference>
<dbReference type="Gene3D" id="3.60.21.10">
    <property type="match status" value="1"/>
</dbReference>
<dbReference type="PANTHER" id="PTHR10139">
    <property type="entry name" value="DOUBLE-STRAND BREAK REPAIR PROTEIN MRE11"/>
    <property type="match status" value="1"/>
</dbReference>
<evidence type="ECO:0000256" key="6">
    <source>
        <dbReference type="ARBA" id="ARBA00022722"/>
    </source>
</evidence>
<dbReference type="GO" id="GO:0042138">
    <property type="term" value="P:meiotic DNA double-strand break formation"/>
    <property type="evidence" value="ECO:0007669"/>
    <property type="project" value="TreeGrafter"/>
</dbReference>
<evidence type="ECO:0000256" key="3">
    <source>
        <dbReference type="ARBA" id="ARBA00004286"/>
    </source>
</evidence>
<dbReference type="GO" id="GO:0007095">
    <property type="term" value="P:mitotic G2 DNA damage checkpoint signaling"/>
    <property type="evidence" value="ECO:0007669"/>
    <property type="project" value="TreeGrafter"/>
</dbReference>
<feature type="domain" description="Mre11 DNA-binding" evidence="18">
    <location>
        <begin position="299"/>
        <end position="473"/>
    </location>
</feature>
<comment type="similarity">
    <text evidence="4 16">Belongs to the MRE11/RAD32 family.</text>
</comment>
<dbReference type="SMART" id="SM01347">
    <property type="entry name" value="Mre11_DNA_bind"/>
    <property type="match status" value="1"/>
</dbReference>
<dbReference type="AlphaFoldDB" id="A0AB34J9S9"/>
<keyword evidence="14 16" id="KW-0539">Nucleus</keyword>
<dbReference type="PANTHER" id="PTHR10139:SF1">
    <property type="entry name" value="DOUBLE-STRAND BREAK REPAIR PROTEIN MRE11"/>
    <property type="match status" value="1"/>
</dbReference>
<dbReference type="Pfam" id="PF04152">
    <property type="entry name" value="Mre11_DNA_bind"/>
    <property type="match status" value="1"/>
</dbReference>
<evidence type="ECO:0000256" key="10">
    <source>
        <dbReference type="ARBA" id="ARBA00022801"/>
    </source>
</evidence>
<feature type="region of interest" description="Disordered" evidence="17">
    <location>
        <begin position="415"/>
        <end position="439"/>
    </location>
</feature>
<dbReference type="GO" id="GO:0000723">
    <property type="term" value="P:telomere maintenance"/>
    <property type="evidence" value="ECO:0007669"/>
    <property type="project" value="TreeGrafter"/>
</dbReference>
<dbReference type="EMBL" id="JBGBPQ010000011">
    <property type="protein sequence ID" value="KAL1515391.1"/>
    <property type="molecule type" value="Genomic_DNA"/>
</dbReference>
<accession>A0AB34J9S9</accession>
<keyword evidence="6 16" id="KW-0540">Nuclease</keyword>
<dbReference type="Pfam" id="PF00149">
    <property type="entry name" value="Metallophos"/>
    <property type="match status" value="1"/>
</dbReference>
<dbReference type="InterPro" id="IPR007281">
    <property type="entry name" value="Mre11_DNA-bd"/>
</dbReference>
<evidence type="ECO:0000256" key="12">
    <source>
        <dbReference type="ARBA" id="ARBA00023204"/>
    </source>
</evidence>
<evidence type="ECO:0000256" key="1">
    <source>
        <dbReference type="ARBA" id="ARBA00001936"/>
    </source>
</evidence>
<evidence type="ECO:0000256" key="2">
    <source>
        <dbReference type="ARBA" id="ARBA00004123"/>
    </source>
</evidence>
<protein>
    <recommendedName>
        <fullName evidence="16">Double-strand break repair protein</fullName>
    </recommendedName>
</protein>
<dbReference type="CDD" id="cd00840">
    <property type="entry name" value="MPP_Mre11_N"/>
    <property type="match status" value="1"/>
</dbReference>